<gene>
    <name evidence="1" type="ORF">GCM10023213_47620</name>
</gene>
<evidence type="ECO:0000313" key="2">
    <source>
        <dbReference type="Proteomes" id="UP001499852"/>
    </source>
</evidence>
<organism evidence="1 2">
    <name type="scientific">Prosthecobacter algae</name>
    <dbReference type="NCBI Taxonomy" id="1144682"/>
    <lineage>
        <taxon>Bacteria</taxon>
        <taxon>Pseudomonadati</taxon>
        <taxon>Verrucomicrobiota</taxon>
        <taxon>Verrucomicrobiia</taxon>
        <taxon>Verrucomicrobiales</taxon>
        <taxon>Verrucomicrobiaceae</taxon>
        <taxon>Prosthecobacter</taxon>
    </lineage>
</organism>
<evidence type="ECO:0008006" key="3">
    <source>
        <dbReference type="Google" id="ProtNLM"/>
    </source>
</evidence>
<evidence type="ECO:0000313" key="1">
    <source>
        <dbReference type="EMBL" id="GAA5149642.1"/>
    </source>
</evidence>
<sequence>MNTIDNLKQLLAEIGPATEEVMIVQQLEADSWHVLLDENLGIDLDYLEDQEKLVLSVELGSPPPDKLAATYAFLLHYNFIWLQTGCLKMGLDASNGSISMTFEANASTLDLNNLQSLLTEFAQKALVWRELITVGFEDDASSSSEYREMMPAAIRV</sequence>
<proteinExistence type="predicted"/>
<dbReference type="SUPFAM" id="SSF69635">
    <property type="entry name" value="Type III secretory system chaperone-like"/>
    <property type="match status" value="1"/>
</dbReference>
<dbReference type="EMBL" id="BAABIA010000015">
    <property type="protein sequence ID" value="GAA5149642.1"/>
    <property type="molecule type" value="Genomic_DNA"/>
</dbReference>
<keyword evidence="2" id="KW-1185">Reference proteome</keyword>
<dbReference type="Proteomes" id="UP001499852">
    <property type="component" value="Unassembled WGS sequence"/>
</dbReference>
<dbReference type="Pfam" id="PF05932">
    <property type="entry name" value="CesT"/>
    <property type="match status" value="1"/>
</dbReference>
<comment type="caution">
    <text evidence="1">The sequence shown here is derived from an EMBL/GenBank/DDBJ whole genome shotgun (WGS) entry which is preliminary data.</text>
</comment>
<dbReference type="CDD" id="cd16364">
    <property type="entry name" value="T3SC_I-like"/>
    <property type="match status" value="1"/>
</dbReference>
<dbReference type="RefSeq" id="WP_345738928.1">
    <property type="nucleotide sequence ID" value="NZ_BAABIA010000015.1"/>
</dbReference>
<reference evidence="2" key="1">
    <citation type="journal article" date="2019" name="Int. J. Syst. Evol. Microbiol.">
        <title>The Global Catalogue of Microorganisms (GCM) 10K type strain sequencing project: providing services to taxonomists for standard genome sequencing and annotation.</title>
        <authorList>
            <consortium name="The Broad Institute Genomics Platform"/>
            <consortium name="The Broad Institute Genome Sequencing Center for Infectious Disease"/>
            <person name="Wu L."/>
            <person name="Ma J."/>
        </authorList>
    </citation>
    <scope>NUCLEOTIDE SEQUENCE [LARGE SCALE GENOMIC DNA]</scope>
    <source>
        <strain evidence="2">JCM 18053</strain>
    </source>
</reference>
<accession>A0ABP9PPX4</accession>
<name>A0ABP9PPX4_9BACT</name>
<dbReference type="Gene3D" id="3.30.1460.10">
    <property type="match status" value="1"/>
</dbReference>
<dbReference type="InterPro" id="IPR010261">
    <property type="entry name" value="Tir_chaperone"/>
</dbReference>
<protein>
    <recommendedName>
        <fullName evidence="3">Tir chaperone family protein CesT</fullName>
    </recommendedName>
</protein>